<evidence type="ECO:0000313" key="4">
    <source>
        <dbReference type="Proteomes" id="UP000254400"/>
    </source>
</evidence>
<dbReference type="InterPro" id="IPR013783">
    <property type="entry name" value="Ig-like_fold"/>
</dbReference>
<protein>
    <submittedName>
        <fullName evidence="3">Kelch-like protein 4</fullName>
    </submittedName>
</protein>
<dbReference type="InterPro" id="IPR003961">
    <property type="entry name" value="FN3_dom"/>
</dbReference>
<reference evidence="3 4" key="1">
    <citation type="submission" date="2018-06" db="EMBL/GenBank/DDBJ databases">
        <authorList>
            <consortium name="Pathogen Informatics"/>
            <person name="Doyle S."/>
        </authorList>
    </citation>
    <scope>NUCLEOTIDE SEQUENCE [LARGE SCALE GENOMIC DNA]</scope>
    <source>
        <strain evidence="3 4">NCTC10343</strain>
    </source>
</reference>
<dbReference type="SUPFAM" id="SSF49265">
    <property type="entry name" value="Fibronectin type III"/>
    <property type="match status" value="1"/>
</dbReference>
<dbReference type="EMBL" id="UGSC01000001">
    <property type="protein sequence ID" value="SUA70040.1"/>
    <property type="molecule type" value="Genomic_DNA"/>
</dbReference>
<dbReference type="InterPro" id="IPR036116">
    <property type="entry name" value="FN3_sf"/>
</dbReference>
<dbReference type="AlphaFoldDB" id="A0A378Y0K0"/>
<dbReference type="Gene3D" id="2.60.40.10">
    <property type="entry name" value="Immunoglobulins"/>
    <property type="match status" value="1"/>
</dbReference>
<dbReference type="Proteomes" id="UP000254400">
    <property type="component" value="Unassembled WGS sequence"/>
</dbReference>
<proteinExistence type="predicted"/>
<name>A0A378Y0K0_PAEPO</name>
<dbReference type="PROSITE" id="PS50853">
    <property type="entry name" value="FN3"/>
    <property type="match status" value="1"/>
</dbReference>
<dbReference type="RefSeq" id="WP_019687463.1">
    <property type="nucleotide sequence ID" value="NZ_CP036496.1"/>
</dbReference>
<sequence length="348" mass="38460">MNMKFIKKISVLFGVFLFTAGLLLNSNLYAASVGQGLTEPEVGWERYNETATAIRYNGNWLAYSTSNSYYGGTHKVTSGIGDSVEFKFYGNKMRVIGVLYIGASKNIEVSIDGVKEQMSMYREGVSYQTLNFEKTGLTNSIHHVIITNKDAKEFYVDAIDINEDGRLVGQSVPINLEAMGGDSQVKLNWDLVNDAESYTVKYGTESGKYTETTTATKDAYGNFVIPGLTNGTKYYFVVNAKVNGVDSEYSNEASATPQGGGSQPDPEPTTGDRAILVVTMTTGLEKEFDLSMKEVNDFISWYESKQAGSGPASYAINKHDNNKGPFSSRKDYMLYDRILTFEVSEYSK</sequence>
<gene>
    <name evidence="3" type="primary">M1_3038_1</name>
    <name evidence="3" type="ORF">NCTC10343_02910</name>
</gene>
<dbReference type="Gene3D" id="2.60.120.260">
    <property type="entry name" value="Galactose-binding domain-like"/>
    <property type="match status" value="1"/>
</dbReference>
<evidence type="ECO:0000256" key="1">
    <source>
        <dbReference type="SAM" id="MobiDB-lite"/>
    </source>
</evidence>
<feature type="domain" description="Fibronectin type-III" evidence="2">
    <location>
        <begin position="170"/>
        <end position="260"/>
    </location>
</feature>
<organism evidence="3 4">
    <name type="scientific">Paenibacillus polymyxa</name>
    <name type="common">Bacillus polymyxa</name>
    <dbReference type="NCBI Taxonomy" id="1406"/>
    <lineage>
        <taxon>Bacteria</taxon>
        <taxon>Bacillati</taxon>
        <taxon>Bacillota</taxon>
        <taxon>Bacilli</taxon>
        <taxon>Bacillales</taxon>
        <taxon>Paenibacillaceae</taxon>
        <taxon>Paenibacillus</taxon>
    </lineage>
</organism>
<dbReference type="GeneID" id="93346284"/>
<evidence type="ECO:0000259" key="2">
    <source>
        <dbReference type="PROSITE" id="PS50853"/>
    </source>
</evidence>
<evidence type="ECO:0000313" key="3">
    <source>
        <dbReference type="EMBL" id="SUA70040.1"/>
    </source>
</evidence>
<dbReference type="SMART" id="SM00060">
    <property type="entry name" value="FN3"/>
    <property type="match status" value="1"/>
</dbReference>
<accession>A0A378Y0K0</accession>
<dbReference type="CDD" id="cd00063">
    <property type="entry name" value="FN3"/>
    <property type="match status" value="1"/>
</dbReference>
<feature type="region of interest" description="Disordered" evidence="1">
    <location>
        <begin position="249"/>
        <end position="271"/>
    </location>
</feature>